<feature type="modified residue" description="4-aspartylphosphate" evidence="1">
    <location>
        <position position="31"/>
    </location>
</feature>
<dbReference type="PROSITE" id="PS50110">
    <property type="entry name" value="RESPONSE_REGULATORY"/>
    <property type="match status" value="1"/>
</dbReference>
<dbReference type="PANTHER" id="PTHR44520">
    <property type="entry name" value="RESPONSE REGULATOR RCP1-RELATED"/>
    <property type="match status" value="1"/>
</dbReference>
<dbReference type="InterPro" id="IPR001789">
    <property type="entry name" value="Sig_transdc_resp-reg_receiver"/>
</dbReference>
<dbReference type="RefSeq" id="WP_206568883.1">
    <property type="nucleotide sequence ID" value="NZ_JAFKCW010000002.1"/>
</dbReference>
<sequence length="103" mass="11814">MDLCLETIDGVDALRLLQVDTQRRPDYIFLDLNMPRMCGKTFLKEVKKDFSLKDIPIFVFSTSSDPQDKDDSLRLGAVSFFIKPCCFEELRQKITSAFSLIPS</sequence>
<evidence type="ECO:0000259" key="2">
    <source>
        <dbReference type="PROSITE" id="PS50110"/>
    </source>
</evidence>
<name>A0ABS3BNN1_9BACT</name>
<evidence type="ECO:0000313" key="3">
    <source>
        <dbReference type="EMBL" id="MBN7800897.1"/>
    </source>
</evidence>
<keyword evidence="1" id="KW-0597">Phosphoprotein</keyword>
<dbReference type="Proteomes" id="UP000664698">
    <property type="component" value="Unassembled WGS sequence"/>
</dbReference>
<protein>
    <submittedName>
        <fullName evidence="3">Response regulator</fullName>
    </submittedName>
</protein>
<dbReference type="EMBL" id="JAFKCW010000002">
    <property type="protein sequence ID" value="MBN7800897.1"/>
    <property type="molecule type" value="Genomic_DNA"/>
</dbReference>
<gene>
    <name evidence="3" type="ORF">J0A67_08500</name>
</gene>
<proteinExistence type="predicted"/>
<evidence type="ECO:0000313" key="4">
    <source>
        <dbReference type="Proteomes" id="UP000664698"/>
    </source>
</evidence>
<feature type="domain" description="Response regulatory" evidence="2">
    <location>
        <begin position="1"/>
        <end position="98"/>
    </location>
</feature>
<reference evidence="3 4" key="1">
    <citation type="submission" date="2021-03" db="EMBL/GenBank/DDBJ databases">
        <title>novel species isolated from a fishpond in China.</title>
        <authorList>
            <person name="Lu H."/>
            <person name="Cai Z."/>
        </authorList>
    </citation>
    <scope>NUCLEOTIDE SEQUENCE [LARGE SCALE GENOMIC DNA]</scope>
    <source>
        <strain evidence="3 4">JCM 31546</strain>
    </source>
</reference>
<dbReference type="SUPFAM" id="SSF52172">
    <property type="entry name" value="CheY-like"/>
    <property type="match status" value="1"/>
</dbReference>
<keyword evidence="4" id="KW-1185">Reference proteome</keyword>
<comment type="caution">
    <text evidence="3">The sequence shown here is derived from an EMBL/GenBank/DDBJ whole genome shotgun (WGS) entry which is preliminary data.</text>
</comment>
<dbReference type="Pfam" id="PF00072">
    <property type="entry name" value="Response_reg"/>
    <property type="match status" value="1"/>
</dbReference>
<dbReference type="PANTHER" id="PTHR44520:SF2">
    <property type="entry name" value="RESPONSE REGULATOR RCP1"/>
    <property type="match status" value="1"/>
</dbReference>
<accession>A0ABS3BNN1</accession>
<dbReference type="Gene3D" id="3.40.50.2300">
    <property type="match status" value="1"/>
</dbReference>
<organism evidence="3 4">
    <name type="scientific">Algoriphagus aestuariicola</name>
    <dbReference type="NCBI Taxonomy" id="1852016"/>
    <lineage>
        <taxon>Bacteria</taxon>
        <taxon>Pseudomonadati</taxon>
        <taxon>Bacteroidota</taxon>
        <taxon>Cytophagia</taxon>
        <taxon>Cytophagales</taxon>
        <taxon>Cyclobacteriaceae</taxon>
        <taxon>Algoriphagus</taxon>
    </lineage>
</organism>
<dbReference type="InterPro" id="IPR052893">
    <property type="entry name" value="TCS_response_regulator"/>
</dbReference>
<dbReference type="InterPro" id="IPR011006">
    <property type="entry name" value="CheY-like_superfamily"/>
</dbReference>
<evidence type="ECO:0000256" key="1">
    <source>
        <dbReference type="PROSITE-ProRule" id="PRU00169"/>
    </source>
</evidence>